<accession>A1SAF2</accession>
<dbReference type="KEGG" id="saz:Sama_3156"/>
<dbReference type="HOGENOM" id="CLU_1980048_0_0_6"/>
<feature type="transmembrane region" description="Helical" evidence="1">
    <location>
        <begin position="7"/>
        <end position="28"/>
    </location>
</feature>
<dbReference type="eggNOG" id="ENOG5031G2D">
    <property type="taxonomic scope" value="Bacteria"/>
</dbReference>
<dbReference type="GO" id="GO:0001522">
    <property type="term" value="P:pseudouridine synthesis"/>
    <property type="evidence" value="ECO:0007669"/>
    <property type="project" value="InterPro"/>
</dbReference>
<evidence type="ECO:0000313" key="3">
    <source>
        <dbReference type="Proteomes" id="UP000009175"/>
    </source>
</evidence>
<keyword evidence="1" id="KW-0472">Membrane</keyword>
<evidence type="ECO:0008006" key="4">
    <source>
        <dbReference type="Google" id="ProtNLM"/>
    </source>
</evidence>
<keyword evidence="1" id="KW-1133">Transmembrane helix</keyword>
<dbReference type="GO" id="GO:0003723">
    <property type="term" value="F:RNA binding"/>
    <property type="evidence" value="ECO:0007669"/>
    <property type="project" value="InterPro"/>
</dbReference>
<dbReference type="GO" id="GO:0009982">
    <property type="term" value="F:pseudouridine synthase activity"/>
    <property type="evidence" value="ECO:0007669"/>
    <property type="project" value="InterPro"/>
</dbReference>
<dbReference type="SUPFAM" id="SSF55120">
    <property type="entry name" value="Pseudouridine synthase"/>
    <property type="match status" value="1"/>
</dbReference>
<organism evidence="2 3">
    <name type="scientific">Shewanella amazonensis (strain ATCC BAA-1098 / SB2B)</name>
    <dbReference type="NCBI Taxonomy" id="326297"/>
    <lineage>
        <taxon>Bacteria</taxon>
        <taxon>Pseudomonadati</taxon>
        <taxon>Pseudomonadota</taxon>
        <taxon>Gammaproteobacteria</taxon>
        <taxon>Alteromonadales</taxon>
        <taxon>Shewanellaceae</taxon>
        <taxon>Shewanella</taxon>
    </lineage>
</organism>
<sequence length="136" mass="15115">MKLPPLPLCLLFCIYLVLALLSITRVIITGNLDMFTLGVLPVLVGLVLKTTWALWAVRIYTAIQTLGCAALGVTAIIASHISPEDTRLFFAGAEIPLWLVAATLFVLLSFQWWVAFLPSTRTYLFTESETNAQHHR</sequence>
<evidence type="ECO:0000313" key="2">
    <source>
        <dbReference type="EMBL" id="ABM01359.1"/>
    </source>
</evidence>
<dbReference type="STRING" id="326297.Sama_3156"/>
<feature type="transmembrane region" description="Helical" evidence="1">
    <location>
        <begin position="62"/>
        <end position="83"/>
    </location>
</feature>
<dbReference type="AlphaFoldDB" id="A1SAF2"/>
<keyword evidence="1" id="KW-0812">Transmembrane</keyword>
<protein>
    <recommendedName>
        <fullName evidence="4">Integral membrane protein</fullName>
    </recommendedName>
</protein>
<name>A1SAF2_SHEAM</name>
<dbReference type="OrthoDB" id="6272310at2"/>
<reference evidence="2 3" key="1">
    <citation type="submission" date="2006-12" db="EMBL/GenBank/DDBJ databases">
        <title>Complete sequence of Shewanella amazonensis SB2B.</title>
        <authorList>
            <consortium name="US DOE Joint Genome Institute"/>
            <person name="Copeland A."/>
            <person name="Lucas S."/>
            <person name="Lapidus A."/>
            <person name="Barry K."/>
            <person name="Detter J.C."/>
            <person name="Glavina del Rio T."/>
            <person name="Hammon N."/>
            <person name="Israni S."/>
            <person name="Dalin E."/>
            <person name="Tice H."/>
            <person name="Pitluck S."/>
            <person name="Munk A.C."/>
            <person name="Brettin T."/>
            <person name="Bruce D."/>
            <person name="Han C."/>
            <person name="Tapia R."/>
            <person name="Gilna P."/>
            <person name="Schmutz J."/>
            <person name="Larimer F."/>
            <person name="Land M."/>
            <person name="Hauser L."/>
            <person name="Kyrpides N."/>
            <person name="Mikhailova N."/>
            <person name="Fredrickson J."/>
            <person name="Richardson P."/>
        </authorList>
    </citation>
    <scope>NUCLEOTIDE SEQUENCE [LARGE SCALE GENOMIC DNA]</scope>
    <source>
        <strain evidence="3">ATCC BAA-1098 / SB2B</strain>
    </source>
</reference>
<keyword evidence="3" id="KW-1185">Reference proteome</keyword>
<dbReference type="InterPro" id="IPR020103">
    <property type="entry name" value="PsdUridine_synth_cat_dom_sf"/>
</dbReference>
<evidence type="ECO:0000256" key="1">
    <source>
        <dbReference type="SAM" id="Phobius"/>
    </source>
</evidence>
<dbReference type="GO" id="GO:0140098">
    <property type="term" value="F:catalytic activity, acting on RNA"/>
    <property type="evidence" value="ECO:0007669"/>
    <property type="project" value="UniProtKB-ARBA"/>
</dbReference>
<dbReference type="GO" id="GO:0006396">
    <property type="term" value="P:RNA processing"/>
    <property type="evidence" value="ECO:0007669"/>
    <property type="project" value="UniProtKB-ARBA"/>
</dbReference>
<dbReference type="EMBL" id="CP000507">
    <property type="protein sequence ID" value="ABM01359.1"/>
    <property type="molecule type" value="Genomic_DNA"/>
</dbReference>
<feature type="transmembrane region" description="Helical" evidence="1">
    <location>
        <begin position="95"/>
        <end position="116"/>
    </location>
</feature>
<gene>
    <name evidence="2" type="ordered locus">Sama_3156</name>
</gene>
<feature type="transmembrane region" description="Helical" evidence="1">
    <location>
        <begin position="34"/>
        <end position="55"/>
    </location>
</feature>
<proteinExistence type="predicted"/>
<dbReference type="Proteomes" id="UP000009175">
    <property type="component" value="Chromosome"/>
</dbReference>
<dbReference type="RefSeq" id="WP_011761263.1">
    <property type="nucleotide sequence ID" value="NC_008700.1"/>
</dbReference>